<evidence type="ECO:0000259" key="2">
    <source>
        <dbReference type="Pfam" id="PF03572"/>
    </source>
</evidence>
<name>A0ABR3JLV5_9AGAR</name>
<proteinExistence type="predicted"/>
<feature type="domain" description="Tail specific protease" evidence="2">
    <location>
        <begin position="413"/>
        <end position="585"/>
    </location>
</feature>
<organism evidence="3 4">
    <name type="scientific">Hohenbuehelia grisea</name>
    <dbReference type="NCBI Taxonomy" id="104357"/>
    <lineage>
        <taxon>Eukaryota</taxon>
        <taxon>Fungi</taxon>
        <taxon>Dikarya</taxon>
        <taxon>Basidiomycota</taxon>
        <taxon>Agaricomycotina</taxon>
        <taxon>Agaricomycetes</taxon>
        <taxon>Agaricomycetidae</taxon>
        <taxon>Agaricales</taxon>
        <taxon>Pleurotineae</taxon>
        <taxon>Pleurotaceae</taxon>
        <taxon>Hohenbuehelia</taxon>
    </lineage>
</organism>
<comment type="caution">
    <text evidence="3">The sequence shown here is derived from an EMBL/GenBank/DDBJ whole genome shotgun (WGS) entry which is preliminary data.</text>
</comment>
<dbReference type="PANTHER" id="PTHR37049:SF4">
    <property type="entry name" value="RHODANESE DOMAIN-CONTAINING PROTEIN"/>
    <property type="match status" value="1"/>
</dbReference>
<evidence type="ECO:0000256" key="1">
    <source>
        <dbReference type="SAM" id="SignalP"/>
    </source>
</evidence>
<accession>A0ABR3JLV5</accession>
<feature type="chain" id="PRO_5046106288" description="Tail specific protease domain-containing protein" evidence="1">
    <location>
        <begin position="20"/>
        <end position="702"/>
    </location>
</feature>
<dbReference type="Gene3D" id="3.90.226.10">
    <property type="entry name" value="2-enoyl-CoA Hydratase, Chain A, domain 1"/>
    <property type="match status" value="1"/>
</dbReference>
<dbReference type="Pfam" id="PF03572">
    <property type="entry name" value="Peptidase_S41"/>
    <property type="match status" value="1"/>
</dbReference>
<feature type="signal peptide" evidence="1">
    <location>
        <begin position="1"/>
        <end position="19"/>
    </location>
</feature>
<dbReference type="SUPFAM" id="SSF52096">
    <property type="entry name" value="ClpP/crotonase"/>
    <property type="match status" value="1"/>
</dbReference>
<dbReference type="Proteomes" id="UP001556367">
    <property type="component" value="Unassembled WGS sequence"/>
</dbReference>
<evidence type="ECO:0000313" key="3">
    <source>
        <dbReference type="EMBL" id="KAL0956526.1"/>
    </source>
</evidence>
<reference evidence="4" key="1">
    <citation type="submission" date="2024-06" db="EMBL/GenBank/DDBJ databases">
        <title>Multi-omics analyses provide insights into the biosynthesis of the anticancer antibiotic pleurotin in Hohenbuehelia grisea.</title>
        <authorList>
            <person name="Weaver J.A."/>
            <person name="Alberti F."/>
        </authorList>
    </citation>
    <scope>NUCLEOTIDE SEQUENCE [LARGE SCALE GENOMIC DNA]</scope>
    <source>
        <strain evidence="4">T-177</strain>
    </source>
</reference>
<evidence type="ECO:0000313" key="4">
    <source>
        <dbReference type="Proteomes" id="UP001556367"/>
    </source>
</evidence>
<sequence length="702" mass="75875">MFPTATPLVWSAAASLVAGATVTAPIPIDFCEVIGNKTWASPAEVRACISSFPVDPIVKASVIETLNKTLAFHTSTNYQIQAPPPFEDDVHVDLVGELARIAAEEQSSDLELHIDLFRTFKRANDGHCAYINYCYDSLYLTYLPLPLVLLTESDGTQGVFIAPEAFAVATAEFGPEVSFWQDALPGKLKGRLASLSGAKVLLIDGADPFVAVNANSEITGSYQAFGARQNAFFASYFVSDAGWNYTLGNFAQQSLPLVDAATLTVQLANATKNEIVTFTIPYRSRISSILRSFTNSTSYRERNCRASIFTNGYDLYSNDTSATGAERTPLMDAGFSASRAYGTSELAFLASGPRQNEHPLNLALDALPLADAALPPYLRPALPASNASYSVAQFHMLADNMTGVLALGSFAAPSFSVFQQSLLDGLVDLKKKGAKRLVVDVTNNGGGYICIAHWLHRIIIGARDTTEPQAGLDSTARASPLARAIVHRVSKGADPEELLLYNPAQWTNATHHPLGNGTDWMKKVETIEVNGYEDAFSQRLGQECQPFSVKPTKKGLFKAKNVAIVSNGRCASSCSLFSITMSKLEGVKTVVVGGKADVPQQYCGTVGGQSTNFATIDTEIKTSGLKNHTLAPPDFLTNSVQGITWRLGYGLDDDTEPEEWQDHPADLNLPLTIHNVNNPVAIWEDVVDVLWSDAQPLFQVQL</sequence>
<dbReference type="InterPro" id="IPR005151">
    <property type="entry name" value="Tail-specific_protease"/>
</dbReference>
<dbReference type="InterPro" id="IPR029045">
    <property type="entry name" value="ClpP/crotonase-like_dom_sf"/>
</dbReference>
<gene>
    <name evidence="3" type="ORF">HGRIS_002667</name>
</gene>
<dbReference type="PANTHER" id="PTHR37049">
    <property type="entry name" value="PEPTIDASE S41 FAMILY PROTEIN"/>
    <property type="match status" value="1"/>
</dbReference>
<keyword evidence="1" id="KW-0732">Signal</keyword>
<dbReference type="InterPro" id="IPR052766">
    <property type="entry name" value="S41A_metabolite_peptidase"/>
</dbReference>
<dbReference type="EMBL" id="JASNQZ010000006">
    <property type="protein sequence ID" value="KAL0956526.1"/>
    <property type="molecule type" value="Genomic_DNA"/>
</dbReference>
<protein>
    <recommendedName>
        <fullName evidence="2">Tail specific protease domain-containing protein</fullName>
    </recommendedName>
</protein>
<keyword evidence="4" id="KW-1185">Reference proteome</keyword>